<proteinExistence type="predicted"/>
<dbReference type="PANTHER" id="PTHR14209:SF19">
    <property type="entry name" value="ISOAMYL ACETATE-HYDROLYZING ESTERASE 1 HOMOLOG"/>
    <property type="match status" value="1"/>
</dbReference>
<sequence>MAATWDKILLFGDSITQESFNQQRGFGFSAGLQHEYIRRLDVVNRGFSGYTSRQALKILPHIVPSPSTANIRLLVVFLGANDASRPGAENKQHVPLEEYVSNLEKIITHPSVTAHSPKVVLVAPAPIDEHLVWANDKSQGRAAVSRKNVDLKRYSDAAARLGEKLGVPVVNLWKTLMAKTGWKEEEWKESEPILGALELPQSEELVRLLYDGLHFNPAGYQVLLEELLKAIRESIPELAPENVPLLLPVWNDAGAWDTWDAAYNK</sequence>
<dbReference type="PANTHER" id="PTHR14209">
    <property type="entry name" value="ISOAMYL ACETATE-HYDROLYZING ESTERASE 1"/>
    <property type="match status" value="1"/>
</dbReference>
<protein>
    <submittedName>
        <fullName evidence="2">SGNH hydrolase</fullName>
    </submittedName>
</protein>
<evidence type="ECO:0000313" key="2">
    <source>
        <dbReference type="EMBL" id="KAF2448698.1"/>
    </source>
</evidence>
<organism evidence="2 3">
    <name type="scientific">Karstenula rhodostoma CBS 690.94</name>
    <dbReference type="NCBI Taxonomy" id="1392251"/>
    <lineage>
        <taxon>Eukaryota</taxon>
        <taxon>Fungi</taxon>
        <taxon>Dikarya</taxon>
        <taxon>Ascomycota</taxon>
        <taxon>Pezizomycotina</taxon>
        <taxon>Dothideomycetes</taxon>
        <taxon>Pleosporomycetidae</taxon>
        <taxon>Pleosporales</taxon>
        <taxon>Massarineae</taxon>
        <taxon>Didymosphaeriaceae</taxon>
        <taxon>Karstenula</taxon>
    </lineage>
</organism>
<dbReference type="InterPro" id="IPR045136">
    <property type="entry name" value="Iah1-like"/>
</dbReference>
<dbReference type="Proteomes" id="UP000799764">
    <property type="component" value="Unassembled WGS sequence"/>
</dbReference>
<comment type="caution">
    <text evidence="2">The sequence shown here is derived from an EMBL/GenBank/DDBJ whole genome shotgun (WGS) entry which is preliminary data.</text>
</comment>
<dbReference type="InterPro" id="IPR036514">
    <property type="entry name" value="SGNH_hydro_sf"/>
</dbReference>
<dbReference type="CDD" id="cd01838">
    <property type="entry name" value="Isoamyl_acetate_hydrolase_like"/>
    <property type="match status" value="1"/>
</dbReference>
<accession>A0A9P4PSY8</accession>
<dbReference type="InterPro" id="IPR013830">
    <property type="entry name" value="SGNH_hydro"/>
</dbReference>
<dbReference type="AlphaFoldDB" id="A0A9P4PSY8"/>
<evidence type="ECO:0000259" key="1">
    <source>
        <dbReference type="Pfam" id="PF13472"/>
    </source>
</evidence>
<evidence type="ECO:0000313" key="3">
    <source>
        <dbReference type="Proteomes" id="UP000799764"/>
    </source>
</evidence>
<keyword evidence="2" id="KW-0378">Hydrolase</keyword>
<reference evidence="2" key="1">
    <citation type="journal article" date="2020" name="Stud. Mycol.">
        <title>101 Dothideomycetes genomes: a test case for predicting lifestyles and emergence of pathogens.</title>
        <authorList>
            <person name="Haridas S."/>
            <person name="Albert R."/>
            <person name="Binder M."/>
            <person name="Bloem J."/>
            <person name="Labutti K."/>
            <person name="Salamov A."/>
            <person name="Andreopoulos B."/>
            <person name="Baker S."/>
            <person name="Barry K."/>
            <person name="Bills G."/>
            <person name="Bluhm B."/>
            <person name="Cannon C."/>
            <person name="Castanera R."/>
            <person name="Culley D."/>
            <person name="Daum C."/>
            <person name="Ezra D."/>
            <person name="Gonzalez J."/>
            <person name="Henrissat B."/>
            <person name="Kuo A."/>
            <person name="Liang C."/>
            <person name="Lipzen A."/>
            <person name="Lutzoni F."/>
            <person name="Magnuson J."/>
            <person name="Mondo S."/>
            <person name="Nolan M."/>
            <person name="Ohm R."/>
            <person name="Pangilinan J."/>
            <person name="Park H.-J."/>
            <person name="Ramirez L."/>
            <person name="Alfaro M."/>
            <person name="Sun H."/>
            <person name="Tritt A."/>
            <person name="Yoshinaga Y."/>
            <person name="Zwiers L.-H."/>
            <person name="Turgeon B."/>
            <person name="Goodwin S."/>
            <person name="Spatafora J."/>
            <person name="Crous P."/>
            <person name="Grigoriev I."/>
        </authorList>
    </citation>
    <scope>NUCLEOTIDE SEQUENCE</scope>
    <source>
        <strain evidence="2">CBS 690.94</strain>
    </source>
</reference>
<dbReference type="Gene3D" id="3.40.50.1110">
    <property type="entry name" value="SGNH hydrolase"/>
    <property type="match status" value="1"/>
</dbReference>
<dbReference type="EMBL" id="MU001495">
    <property type="protein sequence ID" value="KAF2448698.1"/>
    <property type="molecule type" value="Genomic_DNA"/>
</dbReference>
<feature type="domain" description="SGNH hydrolase-type esterase" evidence="1">
    <location>
        <begin position="10"/>
        <end position="222"/>
    </location>
</feature>
<gene>
    <name evidence="2" type="ORF">P171DRAFT_428734</name>
</gene>
<dbReference type="OrthoDB" id="671439at2759"/>
<name>A0A9P4PSY8_9PLEO</name>
<dbReference type="GO" id="GO:0016787">
    <property type="term" value="F:hydrolase activity"/>
    <property type="evidence" value="ECO:0007669"/>
    <property type="project" value="UniProtKB-KW"/>
</dbReference>
<dbReference type="Pfam" id="PF13472">
    <property type="entry name" value="Lipase_GDSL_2"/>
    <property type="match status" value="1"/>
</dbReference>
<keyword evidence="3" id="KW-1185">Reference proteome</keyword>
<dbReference type="SUPFAM" id="SSF52266">
    <property type="entry name" value="SGNH hydrolase"/>
    <property type="match status" value="1"/>
</dbReference>